<evidence type="ECO:0000256" key="1">
    <source>
        <dbReference type="SAM" id="MobiDB-lite"/>
    </source>
</evidence>
<reference evidence="2" key="1">
    <citation type="journal article" date="2020" name="Nature">
        <title>Giant virus diversity and host interactions through global metagenomics.</title>
        <authorList>
            <person name="Schulz F."/>
            <person name="Roux S."/>
            <person name="Paez-Espino D."/>
            <person name="Jungbluth S."/>
            <person name="Walsh D.A."/>
            <person name="Denef V.J."/>
            <person name="McMahon K.D."/>
            <person name="Konstantinidis K.T."/>
            <person name="Eloe-Fadrosh E.A."/>
            <person name="Kyrpides N.C."/>
            <person name="Woyke T."/>
        </authorList>
    </citation>
    <scope>NUCLEOTIDE SEQUENCE</scope>
    <source>
        <strain evidence="2">GVMAG-M-3300027833-19</strain>
    </source>
</reference>
<evidence type="ECO:0000313" key="2">
    <source>
        <dbReference type="EMBL" id="QHU30569.1"/>
    </source>
</evidence>
<proteinExistence type="predicted"/>
<sequence>MPIDPTANIELTPMVMGKIALEDGIHRMQIGEDGNKLATMTPDLSVKVHLTRADLAICLRNLELEYGSTFNETNSAFSPGGAGLEGFNNPNVHVHTAGSSFDLAAMKELRNGLGEKRNHGFWLGQALAGVDHYAPKSAVKADGTSKEPMKLTQVITGSQMPAYDQRNPEGKDFDRHYLNTDGQIEKSNDVNARKKAVDVNYTLRDENGDKHTWQYIPFNTNYTVPNAKTYGGLPEAFIRSISNNFYDITAGDEFALRALTQPAFIQELAGFWFDGCRVRNGNGSRNASNFQWLMSGASYPQKTLIESNVTMFPPDEAHNSTESSLGYIPEADTVHNPWDSPYGATILKNIVQQYYNRESNEMLSFDLHSEGDKTKIRLGDAGLQNKVATINLYMIVNASIRKNHTNTTHLKSEAMIDGQSFSEYDKPFCPDYDSTLTDETNVTTGFETPNGDGKNWVLRVKLVFDQPNTVEVAQAKTGKLNDALIAAESELQSLTDSKPGINQTFTEAESSHTTKVGAQTVAQNNYNSNPSAQNAIALEQAKANTKLALDSLNTATQTLSGIEDEITRQSSWNDSVKAARDLAVDQRSDSIKLVGEVASIEEVQVQTIDKLDAPPASPSSSPPASPLAETPA</sequence>
<name>A0A6C0LI01_9ZZZZ</name>
<dbReference type="AlphaFoldDB" id="A0A6C0LI01"/>
<feature type="region of interest" description="Disordered" evidence="1">
    <location>
        <begin position="608"/>
        <end position="632"/>
    </location>
</feature>
<accession>A0A6C0LI01</accession>
<feature type="compositionally biased region" description="Pro residues" evidence="1">
    <location>
        <begin position="615"/>
        <end position="625"/>
    </location>
</feature>
<protein>
    <submittedName>
        <fullName evidence="2">Uncharacterized protein</fullName>
    </submittedName>
</protein>
<organism evidence="2">
    <name type="scientific">viral metagenome</name>
    <dbReference type="NCBI Taxonomy" id="1070528"/>
    <lineage>
        <taxon>unclassified sequences</taxon>
        <taxon>metagenomes</taxon>
        <taxon>organismal metagenomes</taxon>
    </lineage>
</organism>
<dbReference type="EMBL" id="MN740510">
    <property type="protein sequence ID" value="QHU30569.1"/>
    <property type="molecule type" value="Genomic_DNA"/>
</dbReference>